<dbReference type="Gene3D" id="3.90.75.20">
    <property type="match status" value="1"/>
</dbReference>
<gene>
    <name evidence="2" type="ORF">CBG52_12890</name>
</gene>
<dbReference type="AlphaFoldDB" id="A0A2C6BI63"/>
<dbReference type="Pfam" id="PF13392">
    <property type="entry name" value="HNH_3"/>
    <property type="match status" value="1"/>
</dbReference>
<reference evidence="2 3" key="1">
    <citation type="submission" date="2017-06" db="EMBL/GenBank/DDBJ databases">
        <title>Draft genome sequence of Fusobacterium nucleatum subsp. polymorphum KCOM 1267 (=ChDC F290).</title>
        <authorList>
            <person name="Kook J.-K."/>
            <person name="Park S.-N."/>
            <person name="Lim Y.K."/>
            <person name="Roh H."/>
        </authorList>
    </citation>
    <scope>NUCLEOTIDE SEQUENCE [LARGE SCALE GENOMIC DNA]</scope>
    <source>
        <strain evidence="3">KCOM 1267(ChDC F290)</strain>
    </source>
</reference>
<keyword evidence="2" id="KW-0540">Nuclease</keyword>
<organism evidence="2 3">
    <name type="scientific">Fusobacterium nucleatum subsp. polymorphum</name>
    <name type="common">Fusobacterium polymorphum</name>
    <dbReference type="NCBI Taxonomy" id="76857"/>
    <lineage>
        <taxon>Bacteria</taxon>
        <taxon>Fusobacteriati</taxon>
        <taxon>Fusobacteriota</taxon>
        <taxon>Fusobacteriia</taxon>
        <taxon>Fusobacteriales</taxon>
        <taxon>Fusobacteriaceae</taxon>
        <taxon>Fusobacterium</taxon>
    </lineage>
</organism>
<evidence type="ECO:0000313" key="2">
    <source>
        <dbReference type="EMBL" id="PHI03532.1"/>
    </source>
</evidence>
<proteinExistence type="predicted"/>
<dbReference type="RefSeq" id="WP_099012016.1">
    <property type="nucleotide sequence ID" value="NZ_CP077154.1"/>
</dbReference>
<sequence>MPKVKVKCSWCGKELFKWPCRIKENKNFYCCSECRTKHISKKSNPDGYTKHPHLSEWNLKTNSTSMDLSRRIAIRNARLKRVKSRKKSTYEKYLGKHKHRIVAEIKIGRKLLSTEVVHHIDGDKFNNNPENLKIFKSQAEHLKEHLRTDKRYRKQGGDA</sequence>
<feature type="domain" description="HNH nuclease" evidence="1">
    <location>
        <begin position="96"/>
        <end position="138"/>
    </location>
</feature>
<dbReference type="Proteomes" id="UP000221504">
    <property type="component" value="Unassembled WGS sequence"/>
</dbReference>
<accession>A0A2C6BI63</accession>
<dbReference type="GO" id="GO:0004519">
    <property type="term" value="F:endonuclease activity"/>
    <property type="evidence" value="ECO:0007669"/>
    <property type="project" value="UniProtKB-KW"/>
</dbReference>
<comment type="caution">
    <text evidence="2">The sequence shown here is derived from an EMBL/GenBank/DDBJ whole genome shotgun (WGS) entry which is preliminary data.</text>
</comment>
<keyword evidence="2" id="KW-0378">Hydrolase</keyword>
<keyword evidence="2" id="KW-0255">Endonuclease</keyword>
<dbReference type="EMBL" id="NIRM01000014">
    <property type="protein sequence ID" value="PHI03532.1"/>
    <property type="molecule type" value="Genomic_DNA"/>
</dbReference>
<protein>
    <submittedName>
        <fullName evidence="2">HNH endonuclease</fullName>
    </submittedName>
</protein>
<dbReference type="SUPFAM" id="SSF54060">
    <property type="entry name" value="His-Me finger endonucleases"/>
    <property type="match status" value="1"/>
</dbReference>
<dbReference type="InterPro" id="IPR044925">
    <property type="entry name" value="His-Me_finger_sf"/>
</dbReference>
<evidence type="ECO:0000313" key="3">
    <source>
        <dbReference type="Proteomes" id="UP000221504"/>
    </source>
</evidence>
<dbReference type="InterPro" id="IPR003615">
    <property type="entry name" value="HNH_nuc"/>
</dbReference>
<evidence type="ECO:0000259" key="1">
    <source>
        <dbReference type="Pfam" id="PF13392"/>
    </source>
</evidence>
<name>A0A2C6BI63_FUSNP</name>